<sequence>NMGLPNAITGIFQGLMLFYLLSCDVLITYRLRFSLPFKQQKAQPIHIAQES</sequence>
<organism evidence="2">
    <name type="scientific">marine sediment metagenome</name>
    <dbReference type="NCBI Taxonomy" id="412755"/>
    <lineage>
        <taxon>unclassified sequences</taxon>
        <taxon>metagenomes</taxon>
        <taxon>ecological metagenomes</taxon>
    </lineage>
</organism>
<accession>A0A0F9MG74</accession>
<keyword evidence="1" id="KW-0472">Membrane</keyword>
<evidence type="ECO:0000313" key="2">
    <source>
        <dbReference type="EMBL" id="KKN04889.1"/>
    </source>
</evidence>
<keyword evidence="1" id="KW-0812">Transmembrane</keyword>
<protein>
    <submittedName>
        <fullName evidence="2">Uncharacterized protein</fullName>
    </submittedName>
</protein>
<feature type="transmembrane region" description="Helical" evidence="1">
    <location>
        <begin position="12"/>
        <end position="31"/>
    </location>
</feature>
<name>A0A0F9MG74_9ZZZZ</name>
<evidence type="ECO:0000256" key="1">
    <source>
        <dbReference type="SAM" id="Phobius"/>
    </source>
</evidence>
<feature type="non-terminal residue" evidence="2">
    <location>
        <position position="1"/>
    </location>
</feature>
<reference evidence="2" key="1">
    <citation type="journal article" date="2015" name="Nature">
        <title>Complex archaea that bridge the gap between prokaryotes and eukaryotes.</title>
        <authorList>
            <person name="Spang A."/>
            <person name="Saw J.H."/>
            <person name="Jorgensen S.L."/>
            <person name="Zaremba-Niedzwiedzka K."/>
            <person name="Martijn J."/>
            <person name="Lind A.E."/>
            <person name="van Eijk R."/>
            <person name="Schleper C."/>
            <person name="Guy L."/>
            <person name="Ettema T.J."/>
        </authorList>
    </citation>
    <scope>NUCLEOTIDE SEQUENCE</scope>
</reference>
<gene>
    <name evidence="2" type="ORF">LCGC14_1092780</name>
</gene>
<proteinExistence type="predicted"/>
<keyword evidence="1" id="KW-1133">Transmembrane helix</keyword>
<dbReference type="AlphaFoldDB" id="A0A0F9MG74"/>
<comment type="caution">
    <text evidence="2">The sequence shown here is derived from an EMBL/GenBank/DDBJ whole genome shotgun (WGS) entry which is preliminary data.</text>
</comment>
<dbReference type="EMBL" id="LAZR01004867">
    <property type="protein sequence ID" value="KKN04889.1"/>
    <property type="molecule type" value="Genomic_DNA"/>
</dbReference>